<dbReference type="Proteomes" id="UP000766550">
    <property type="component" value="Unassembled WGS sequence"/>
</dbReference>
<keyword evidence="1" id="KW-0472">Membrane</keyword>
<evidence type="ECO:0000256" key="1">
    <source>
        <dbReference type="SAM" id="Phobius"/>
    </source>
</evidence>
<dbReference type="AlphaFoldDB" id="A0A8J7Y484"/>
<gene>
    <name evidence="2" type="ORF">KTS45_09575</name>
</gene>
<proteinExistence type="predicted"/>
<evidence type="ECO:0000313" key="3">
    <source>
        <dbReference type="Proteomes" id="UP000766550"/>
    </source>
</evidence>
<dbReference type="RefSeq" id="WP_162317500.1">
    <property type="nucleotide sequence ID" value="NZ_JAHQXF010000001.1"/>
</dbReference>
<reference evidence="2 3" key="1">
    <citation type="submission" date="2021-06" db="EMBL/GenBank/DDBJ databases">
        <title>New haloarchaea isolates fom saline soil.</title>
        <authorList>
            <person name="Duran-Viseras A."/>
            <person name="Sanchez-Porro C.S."/>
            <person name="Ventosa A."/>
        </authorList>
    </citation>
    <scope>NUCLEOTIDE SEQUENCE [LARGE SCALE GENOMIC DNA]</scope>
    <source>
        <strain evidence="2 3">JCM 183640</strain>
    </source>
</reference>
<name>A0A8J7Y484_9EURY</name>
<dbReference type="OrthoDB" id="214459at2157"/>
<feature type="transmembrane region" description="Helical" evidence="1">
    <location>
        <begin position="263"/>
        <end position="284"/>
    </location>
</feature>
<keyword evidence="1" id="KW-1133">Transmembrane helix</keyword>
<protein>
    <submittedName>
        <fullName evidence="2">Uncharacterized protein</fullName>
    </submittedName>
</protein>
<comment type="caution">
    <text evidence="2">The sequence shown here is derived from an EMBL/GenBank/DDBJ whole genome shotgun (WGS) entry which is preliminary data.</text>
</comment>
<keyword evidence="1" id="KW-0812">Transmembrane</keyword>
<dbReference type="EMBL" id="JAHQXF010000001">
    <property type="protein sequence ID" value="MBV0924450.1"/>
    <property type="molecule type" value="Genomic_DNA"/>
</dbReference>
<organism evidence="2 3">
    <name type="scientific">Haloarcula limicola</name>
    <dbReference type="NCBI Taxonomy" id="1429915"/>
    <lineage>
        <taxon>Archaea</taxon>
        <taxon>Methanobacteriati</taxon>
        <taxon>Methanobacteriota</taxon>
        <taxon>Stenosarchaea group</taxon>
        <taxon>Halobacteria</taxon>
        <taxon>Halobacteriales</taxon>
        <taxon>Haloarculaceae</taxon>
        <taxon>Haloarcula</taxon>
    </lineage>
</organism>
<sequence length="288" mass="31201">MQRRAAAAYFAFFLVISVAAYAYIGVAQSQQPEVSLEGNELSNDSTFTIDGTTYTIANVQMSGGGGGGHGGGGGGSMGAELSWTNQSSRYTGTLENGSTTTLDNTTYNVTTSNSSKSVTLREQLNVTALLRNDSAVENSLVTQNGTDYVVYRENNTLRPASEWLPEPETRTYQVSQTFPYQSESGLQETTLTNVTTESATVEWVAPRNRTVQLSEGGNVTLQGQQYFAHFPDHQTVQLVSVDQYSTYQAQLADQDYFHERTNGLWGVSILSGIAAVLMLGMAYLPTRG</sequence>
<accession>A0A8J7Y484</accession>
<evidence type="ECO:0000313" key="2">
    <source>
        <dbReference type="EMBL" id="MBV0924450.1"/>
    </source>
</evidence>
<keyword evidence="3" id="KW-1185">Reference proteome</keyword>